<gene>
    <name evidence="2" type="ORF">PVLDE_0100580</name>
</gene>
<feature type="region of interest" description="Disordered" evidence="1">
    <location>
        <begin position="1"/>
        <end position="34"/>
    </location>
</feature>
<evidence type="ECO:0000256" key="1">
    <source>
        <dbReference type="SAM" id="MobiDB-lite"/>
    </source>
</evidence>
<feature type="region of interest" description="Disordered" evidence="1">
    <location>
        <begin position="185"/>
        <end position="225"/>
    </location>
</feature>
<proteinExistence type="predicted"/>
<organism evidence="2 3">
    <name type="scientific">Plasmodium vinckei lentum</name>
    <dbReference type="NCBI Taxonomy" id="138297"/>
    <lineage>
        <taxon>Eukaryota</taxon>
        <taxon>Sar</taxon>
        <taxon>Alveolata</taxon>
        <taxon>Apicomplexa</taxon>
        <taxon>Aconoidasida</taxon>
        <taxon>Haemosporida</taxon>
        <taxon>Plasmodiidae</taxon>
        <taxon>Plasmodium</taxon>
        <taxon>Plasmodium (Vinckeia)</taxon>
    </lineage>
</organism>
<dbReference type="PANTHER" id="PTHR40515:SF1">
    <property type="entry name" value="CILIA- AND FLAGELLA-ASSOCIATED PROTEIN 157"/>
    <property type="match status" value="1"/>
</dbReference>
<evidence type="ECO:0000313" key="2">
    <source>
        <dbReference type="EMBL" id="CAD2083766.1"/>
    </source>
</evidence>
<protein>
    <submittedName>
        <fullName evidence="2">Uncharacterized protein</fullName>
    </submittedName>
</protein>
<evidence type="ECO:0000313" key="3">
    <source>
        <dbReference type="Proteomes" id="UP000515308"/>
    </source>
</evidence>
<reference evidence="2 3" key="1">
    <citation type="submission" date="2020-08" db="EMBL/GenBank/DDBJ databases">
        <authorList>
            <person name="Ramaprasad A."/>
        </authorList>
    </citation>
    <scope>NUCLEOTIDE SEQUENCE [LARGE SCALE GENOMIC DNA]</scope>
</reference>
<dbReference type="VEuPathDB" id="PlasmoDB:PVLDE_0100580"/>
<feature type="compositionally biased region" description="Basic and acidic residues" evidence="1">
    <location>
        <begin position="203"/>
        <end position="225"/>
    </location>
</feature>
<name>A0A6V7RUJ8_PLAVN</name>
<sequence length="374" mass="44545">MAEENNEKGVENEDSDKSLGDMGKENVGSEKTIENDQGVTNELLQKRFECLNNTIENMNIHFNNILKDNEEKYILAFNTYMYDVQKEIRILKKIVKQEKIKQLKDEKVKKLQKELKWYINECLRLDTFSEFLKKEAEKWKRNSELMKNHMIYLEEKLSKTYEKFIKKGSLKKEIPKIKNEKKENINNTTSMNESCNKGTISIKQEEKPKDEKNEHETKLKRNEKEKGNDKIYKELDYKIKNLEKKLKKQITLNCSLQQKLTKHYIEKSKYEKLFVDCVQQIKKDLGKLSMSDDKEKYIDENFSSLINESKFSYFTKEDKKKLLISFFSSNDLINLMKKQVFSKEQESFNLKQKNSYPSTRITNQKLSDISPFIL</sequence>
<feature type="compositionally biased region" description="Polar residues" evidence="1">
    <location>
        <begin position="188"/>
        <end position="202"/>
    </location>
</feature>
<dbReference type="PANTHER" id="PTHR40515">
    <property type="entry name" value="CILIA- AND FLAGELLA-ASSOCIATED PROTEIN 157"/>
    <property type="match status" value="1"/>
</dbReference>
<dbReference type="EMBL" id="LR865363">
    <property type="protein sequence ID" value="CAD2083766.1"/>
    <property type="molecule type" value="Genomic_DNA"/>
</dbReference>
<dbReference type="Proteomes" id="UP000515308">
    <property type="component" value="Chromosome PVLDE_01"/>
</dbReference>
<accession>A0A6V7RUJ8</accession>
<dbReference type="AlphaFoldDB" id="A0A6V7RUJ8"/>